<comment type="subcellular location">
    <subcellularLocation>
        <location evidence="1">Cell membrane</location>
        <topology evidence="1">Multi-pass membrane protein</topology>
    </subcellularLocation>
</comment>
<proteinExistence type="inferred from homology"/>
<dbReference type="RefSeq" id="WP_124972413.1">
    <property type="nucleotide sequence ID" value="NZ_RQVS01000008.1"/>
</dbReference>
<evidence type="ECO:0000256" key="1">
    <source>
        <dbReference type="ARBA" id="ARBA00004651"/>
    </source>
</evidence>
<dbReference type="Gene3D" id="3.30.240.20">
    <property type="entry name" value="bsu07140 like domains"/>
    <property type="match status" value="1"/>
</dbReference>
<evidence type="ECO:0000259" key="8">
    <source>
        <dbReference type="Pfam" id="PF04239"/>
    </source>
</evidence>
<dbReference type="OrthoDB" id="3266405at2"/>
<feature type="transmembrane region" description="Helical" evidence="7">
    <location>
        <begin position="15"/>
        <end position="33"/>
    </location>
</feature>
<evidence type="ECO:0000313" key="10">
    <source>
        <dbReference type="Proteomes" id="UP000274391"/>
    </source>
</evidence>
<feature type="transmembrane region" description="Helical" evidence="7">
    <location>
        <begin position="70"/>
        <end position="90"/>
    </location>
</feature>
<protein>
    <submittedName>
        <fullName evidence="9">DUF421 domain-containing protein</fullName>
    </submittedName>
</protein>
<keyword evidence="5 7" id="KW-1133">Transmembrane helix</keyword>
<evidence type="ECO:0000256" key="5">
    <source>
        <dbReference type="ARBA" id="ARBA00022989"/>
    </source>
</evidence>
<evidence type="ECO:0000256" key="6">
    <source>
        <dbReference type="ARBA" id="ARBA00023136"/>
    </source>
</evidence>
<dbReference type="Proteomes" id="UP000274391">
    <property type="component" value="Unassembled WGS sequence"/>
</dbReference>
<evidence type="ECO:0000256" key="3">
    <source>
        <dbReference type="ARBA" id="ARBA00022475"/>
    </source>
</evidence>
<gene>
    <name evidence="9" type="ORF">EG850_08285</name>
</gene>
<keyword evidence="4 7" id="KW-0812">Transmembrane</keyword>
<dbReference type="Pfam" id="PF04239">
    <property type="entry name" value="DUF421"/>
    <property type="match status" value="1"/>
</dbReference>
<keyword evidence="3" id="KW-1003">Cell membrane</keyword>
<comment type="caution">
    <text evidence="9">The sequence shown here is derived from an EMBL/GenBank/DDBJ whole genome shotgun (WGS) entry which is preliminary data.</text>
</comment>
<keyword evidence="6 7" id="KW-0472">Membrane</keyword>
<dbReference type="InterPro" id="IPR007353">
    <property type="entry name" value="DUF421"/>
</dbReference>
<keyword evidence="10" id="KW-1185">Reference proteome</keyword>
<feature type="domain" description="YetF C-terminal" evidence="8">
    <location>
        <begin position="97"/>
        <end position="161"/>
    </location>
</feature>
<sequence length="178" mass="19068">MDEFWALFAITPWEALAVVVSAVAIYLVFLVYVRLFGARVLAPLATFDGVIVIMLGGLAARVILMDVPTLAAGVLGLGTLFTLEATFGQLRARALGNRILNQAPTAVMIDGKPQDAALASVHLSRDELMSALRVAGIRHLTEVQLAVFEPHGRISVLRVGEAIDPELLEGVRGLATRQ</sequence>
<dbReference type="EMBL" id="RQVS01000008">
    <property type="protein sequence ID" value="RRJ86634.1"/>
    <property type="molecule type" value="Genomic_DNA"/>
</dbReference>
<accession>A0A3P3VW14</accession>
<feature type="transmembrane region" description="Helical" evidence="7">
    <location>
        <begin position="40"/>
        <end position="64"/>
    </location>
</feature>
<dbReference type="PANTHER" id="PTHR34582:SF6">
    <property type="entry name" value="UPF0702 TRANSMEMBRANE PROTEIN YCAP"/>
    <property type="match status" value="1"/>
</dbReference>
<dbReference type="GO" id="GO:0005886">
    <property type="term" value="C:plasma membrane"/>
    <property type="evidence" value="ECO:0007669"/>
    <property type="project" value="UniProtKB-SubCell"/>
</dbReference>
<evidence type="ECO:0000256" key="4">
    <source>
        <dbReference type="ARBA" id="ARBA00022692"/>
    </source>
</evidence>
<name>A0A3P3VW14_9MICO</name>
<evidence type="ECO:0000313" key="9">
    <source>
        <dbReference type="EMBL" id="RRJ86634.1"/>
    </source>
</evidence>
<evidence type="ECO:0000256" key="2">
    <source>
        <dbReference type="ARBA" id="ARBA00006448"/>
    </source>
</evidence>
<comment type="similarity">
    <text evidence="2">Belongs to the UPF0702 family.</text>
</comment>
<dbReference type="PANTHER" id="PTHR34582">
    <property type="entry name" value="UPF0702 TRANSMEMBRANE PROTEIN YCAP"/>
    <property type="match status" value="1"/>
</dbReference>
<reference evidence="9 10" key="1">
    <citation type="submission" date="2018-11" db="EMBL/GenBank/DDBJ databases">
        <title>YIM 102482-1 draft genome.</title>
        <authorList>
            <person name="Li G."/>
            <person name="Jiang Y."/>
        </authorList>
    </citation>
    <scope>NUCLEOTIDE SEQUENCE [LARGE SCALE GENOMIC DNA]</scope>
    <source>
        <strain evidence="9 10">YIM 102482-1</strain>
    </source>
</reference>
<organism evidence="9 10">
    <name type="scientific">Gulosibacter macacae</name>
    <dbReference type="NCBI Taxonomy" id="2488791"/>
    <lineage>
        <taxon>Bacteria</taxon>
        <taxon>Bacillati</taxon>
        <taxon>Actinomycetota</taxon>
        <taxon>Actinomycetes</taxon>
        <taxon>Micrococcales</taxon>
        <taxon>Microbacteriaceae</taxon>
        <taxon>Gulosibacter</taxon>
    </lineage>
</organism>
<evidence type="ECO:0000256" key="7">
    <source>
        <dbReference type="SAM" id="Phobius"/>
    </source>
</evidence>
<dbReference type="InterPro" id="IPR023090">
    <property type="entry name" value="UPF0702_alpha/beta_dom_sf"/>
</dbReference>
<dbReference type="AlphaFoldDB" id="A0A3P3VW14"/>